<evidence type="ECO:0000256" key="3">
    <source>
        <dbReference type="ARBA" id="ARBA00022763"/>
    </source>
</evidence>
<keyword evidence="1" id="KW-0540">Nuclease</keyword>
<evidence type="ECO:0000259" key="10">
    <source>
        <dbReference type="PROSITE" id="PS51217"/>
    </source>
</evidence>
<evidence type="ECO:0000256" key="2">
    <source>
        <dbReference type="ARBA" id="ARBA00022741"/>
    </source>
</evidence>
<accession>A0ABT9XEG4</accession>
<keyword evidence="12" id="KW-1185">Reference proteome</keyword>
<evidence type="ECO:0000313" key="12">
    <source>
        <dbReference type="Proteomes" id="UP001232973"/>
    </source>
</evidence>
<dbReference type="InterPro" id="IPR049035">
    <property type="entry name" value="ADDB_N"/>
</dbReference>
<comment type="caution">
    <text evidence="11">The sequence shown here is derived from an EMBL/GenBank/DDBJ whole genome shotgun (WGS) entry which is preliminary data.</text>
</comment>
<reference evidence="11 12" key="1">
    <citation type="submission" date="2023-07" db="EMBL/GenBank/DDBJ databases">
        <title>Genomic Encyclopedia of Type Strains, Phase IV (KMG-IV): sequencing the most valuable type-strain genomes for metagenomic binning, comparative biology and taxonomic classification.</title>
        <authorList>
            <person name="Goeker M."/>
        </authorList>
    </citation>
    <scope>NUCLEOTIDE SEQUENCE [LARGE SCALE GENOMIC DNA]</scope>
    <source>
        <strain evidence="11 12">DSM 4006</strain>
    </source>
</reference>
<keyword evidence="8" id="KW-0238">DNA-binding</keyword>
<evidence type="ECO:0000256" key="6">
    <source>
        <dbReference type="ARBA" id="ARBA00022839"/>
    </source>
</evidence>
<evidence type="ECO:0000256" key="5">
    <source>
        <dbReference type="ARBA" id="ARBA00022806"/>
    </source>
</evidence>
<keyword evidence="9" id="KW-0234">DNA repair</keyword>
<dbReference type="InterPro" id="IPR011335">
    <property type="entry name" value="Restrct_endonuc-II-like"/>
</dbReference>
<keyword evidence="3" id="KW-0227">DNA damage</keyword>
<organism evidence="11 12">
    <name type="scientific">Alicyclobacillus cycloheptanicus</name>
    <dbReference type="NCBI Taxonomy" id="1457"/>
    <lineage>
        <taxon>Bacteria</taxon>
        <taxon>Bacillati</taxon>
        <taxon>Bacillota</taxon>
        <taxon>Bacilli</taxon>
        <taxon>Bacillales</taxon>
        <taxon>Alicyclobacillaceae</taxon>
        <taxon>Alicyclobacillus</taxon>
    </lineage>
</organism>
<dbReference type="Pfam" id="PF13361">
    <property type="entry name" value="UvrD_C"/>
    <property type="match status" value="1"/>
</dbReference>
<evidence type="ECO:0000256" key="8">
    <source>
        <dbReference type="ARBA" id="ARBA00023125"/>
    </source>
</evidence>
<dbReference type="PANTHER" id="PTHR30591:SF1">
    <property type="entry name" value="RECBCD ENZYME SUBUNIT RECC"/>
    <property type="match status" value="1"/>
</dbReference>
<evidence type="ECO:0000256" key="4">
    <source>
        <dbReference type="ARBA" id="ARBA00022801"/>
    </source>
</evidence>
<dbReference type="Pfam" id="PF12705">
    <property type="entry name" value="PDDEXK_1"/>
    <property type="match status" value="1"/>
</dbReference>
<gene>
    <name evidence="11" type="ORF">J2S03_000503</name>
</gene>
<dbReference type="Pfam" id="PF21445">
    <property type="entry name" value="ADDB_N"/>
    <property type="match status" value="1"/>
</dbReference>
<evidence type="ECO:0000256" key="7">
    <source>
        <dbReference type="ARBA" id="ARBA00022840"/>
    </source>
</evidence>
<keyword evidence="4 11" id="KW-0378">Hydrolase</keyword>
<dbReference type="SUPFAM" id="SSF52980">
    <property type="entry name" value="Restriction endonuclease-like"/>
    <property type="match status" value="1"/>
</dbReference>
<name>A0ABT9XEG4_9BACL</name>
<evidence type="ECO:0000313" key="11">
    <source>
        <dbReference type="EMBL" id="MDQ0188691.1"/>
    </source>
</evidence>
<evidence type="ECO:0000256" key="1">
    <source>
        <dbReference type="ARBA" id="ARBA00022722"/>
    </source>
</evidence>
<dbReference type="EC" id="3.1.-.-" evidence="11"/>
<evidence type="ECO:0000256" key="9">
    <source>
        <dbReference type="ARBA" id="ARBA00023204"/>
    </source>
</evidence>
<dbReference type="InterPro" id="IPR014017">
    <property type="entry name" value="DNA_helicase_UvrD-like_C"/>
</dbReference>
<dbReference type="PANTHER" id="PTHR30591">
    <property type="entry name" value="RECBCD ENZYME SUBUNIT RECC"/>
    <property type="match status" value="1"/>
</dbReference>
<protein>
    <submittedName>
        <fullName evidence="11">ATP-dependent helicase/nuclease subunit B</fullName>
        <ecNumber evidence="11">3.1.-.-</ecNumber>
        <ecNumber evidence="11">3.6.4.12</ecNumber>
    </submittedName>
</protein>
<keyword evidence="2" id="KW-0547">Nucleotide-binding</keyword>
<dbReference type="InterPro" id="IPR011604">
    <property type="entry name" value="PDDEXK-like_dom_sf"/>
</dbReference>
<sequence length="1197" mass="132095">MGQVEFRFGRAGTGKSSRIAAEIARAAAADPFGPPIYWIVPGDASYAVERMLLQSVPASVRAEVVSFQRLAERIRADGPQRHLQPLNQTGKRLLLASIYQRRMGDLTVLRRVTPSVAFLDAIMDVFAEFSRHLIHLSQIEGMLQTAAAAVAEAPHSPASFAGRSLIGKLRDLCLLYVDWEEALRTRQLYDPGQVLADVQSELDVWQGFAGATLYVDGFVDLMPVEVAFLTRAAARAERTVVAWSADAGWLADPDSLDGVYAPQTLRACTALRQACAAAGLPVHVETEPLTPGDGRFAAAGDLAVLESALFRDINPAGGLTSEAIHLAAAQNPRAEANGVAEAICRLVRCDGFAFGDIAVLVPRLDDIASLLRDSLERRGVPCDIDAFPAFATHPLAKFVLTALDAAESGLALADCLRLLKSDFCGLTRDEADWLEAYVRKHELSGIEVFAADTAWSFSEAAVTEHDRLADLQAEDARADVLRRRLAAVIVPLLRDVAAPVCDPRTLAEALWRLLERVFAKRVAAEWMVNEDAQESPAEASLHEQAWQRLLGILNDLAEMSEEPLPRSFLFRLVRDDILGQSLSTIPAGVDRVLVTETSRAAAWERRAVFVMGVTDGQFPRRVHAQGLLQDDERVEFEVLFGTRLGDTVELRQLAERAAVYGALTRARERLFLSYPLAGMDGKAVQPSMLLSIIRALFGEAGVSESLWLDDTVRASRGGAGVDVATLTPDVALTWLVTALRSRVSEPQRQSRGAHLEVLQEPVYDAMLDWFSQTKERRAALERALLGLRHDTRAAPLPPALAKWLYRPPITMNVHQLEAFAACPYKHFAAYGLRLEEPQSAGITPAMRGNLIHDTLQAFVEHHLTDIAAWRSLSDDEAVDSMRAQFEAVLASAPFAAWRRTPLRRTQAEEAKQVLDIAAIVLTRHARYGLFEPVAMELSFGNRPDDELPALDVEVAPGVTVSLRGRIDRVDKLETDGRLAFRVVDYKSANLDIDLSRVEHGLQLQLPLYAAVIERHADTLLGAAAEPAGMLYLPIRGHVETRTVPMDHHDAREAAVKAMAAKGLFVDDKALVEAMDRRLSSGATELFRQVYKQDGTPAKAAPVLHRQAWQQMLARVSAHIQDFASRLLDGEIAIAPYRYKSQTPCDFCAFSTVCQIDPRWDKRPFRVLQRFEKDELTRTWAAREQQARQVTLQQREEA</sequence>
<dbReference type="InterPro" id="IPR027417">
    <property type="entry name" value="P-loop_NTPase"/>
</dbReference>
<dbReference type="GO" id="GO:0016787">
    <property type="term" value="F:hydrolase activity"/>
    <property type="evidence" value="ECO:0007669"/>
    <property type="project" value="UniProtKB-KW"/>
</dbReference>
<dbReference type="InterPro" id="IPR038726">
    <property type="entry name" value="PDDEXK_AddAB-type"/>
</dbReference>
<keyword evidence="6" id="KW-0269">Exonuclease</keyword>
<dbReference type="Gene3D" id="3.90.320.10">
    <property type="match status" value="1"/>
</dbReference>
<dbReference type="Proteomes" id="UP001232973">
    <property type="component" value="Unassembled WGS sequence"/>
</dbReference>
<dbReference type="EC" id="3.6.4.12" evidence="11"/>
<dbReference type="GO" id="GO:0003678">
    <property type="term" value="F:DNA helicase activity"/>
    <property type="evidence" value="ECO:0007669"/>
    <property type="project" value="UniProtKB-EC"/>
</dbReference>
<dbReference type="RefSeq" id="WP_274455324.1">
    <property type="nucleotide sequence ID" value="NZ_CP067097.1"/>
</dbReference>
<dbReference type="Gene3D" id="3.40.50.300">
    <property type="entry name" value="P-loop containing nucleotide triphosphate hydrolases"/>
    <property type="match status" value="3"/>
</dbReference>
<feature type="domain" description="UvrD-like helicase C-terminal" evidence="10">
    <location>
        <begin position="293"/>
        <end position="590"/>
    </location>
</feature>
<dbReference type="EMBL" id="JAUSTP010000002">
    <property type="protein sequence ID" value="MDQ0188691.1"/>
    <property type="molecule type" value="Genomic_DNA"/>
</dbReference>
<keyword evidence="5 11" id="KW-0347">Helicase</keyword>
<keyword evidence="7" id="KW-0067">ATP-binding</keyword>
<dbReference type="PROSITE" id="PS51217">
    <property type="entry name" value="UVRD_HELICASE_CTER"/>
    <property type="match status" value="1"/>
</dbReference>
<dbReference type="SUPFAM" id="SSF52540">
    <property type="entry name" value="P-loop containing nucleoside triphosphate hydrolases"/>
    <property type="match status" value="1"/>
</dbReference>
<proteinExistence type="predicted"/>